<dbReference type="Pfam" id="PF08281">
    <property type="entry name" value="Sigma70_r4_2"/>
    <property type="match status" value="1"/>
</dbReference>
<accession>A0ABY4HHU1</accession>
<feature type="domain" description="RNA polymerase sigma factor 70 region 4 type 2" evidence="1">
    <location>
        <begin position="137"/>
        <end position="188"/>
    </location>
</feature>
<sequence length="193" mass="22980">MREETIKFKEFKRDNEKLMAQPIVRRFLDDEENLKLLNGYLEGDEKAAALLDERFKQHHNKAKIINYLSSLIYYFSIDYDKRAKLKSYRFPLILNKRLNVNEKDNSEDLLGTFGSETVPYEEIVDNKYLENIFTNKSLAKAITKLTDKQKEIVSLFYIYQYSNKEIAEYLKESEQNISNLKRRALKTLYKFSS</sequence>
<dbReference type="InterPro" id="IPR014284">
    <property type="entry name" value="RNA_pol_sigma-70_dom"/>
</dbReference>
<dbReference type="NCBIfam" id="TIGR02937">
    <property type="entry name" value="sigma70-ECF"/>
    <property type="match status" value="1"/>
</dbReference>
<dbReference type="InterPro" id="IPR013324">
    <property type="entry name" value="RNA_pol_sigma_r3/r4-like"/>
</dbReference>
<reference evidence="2" key="1">
    <citation type="submission" date="2022-04" db="EMBL/GenBank/DDBJ databases">
        <title>Halobacillus sp. isolated from saltern.</title>
        <authorList>
            <person name="Won M."/>
            <person name="Lee C.-M."/>
            <person name="Woen H.-Y."/>
            <person name="Kwon S.-W."/>
        </authorList>
    </citation>
    <scope>NUCLEOTIDE SEQUENCE</scope>
    <source>
        <strain evidence="2">SSHM10-5</strain>
        <plasmid evidence="2">unnamed1</plasmid>
    </source>
</reference>
<dbReference type="SUPFAM" id="SSF88659">
    <property type="entry name" value="Sigma3 and sigma4 domains of RNA polymerase sigma factors"/>
    <property type="match status" value="1"/>
</dbReference>
<organism evidence="2 3">
    <name type="scientific">Halobacillus amylolyticus</name>
    <dbReference type="NCBI Taxonomy" id="2932259"/>
    <lineage>
        <taxon>Bacteria</taxon>
        <taxon>Bacillati</taxon>
        <taxon>Bacillota</taxon>
        <taxon>Bacilli</taxon>
        <taxon>Bacillales</taxon>
        <taxon>Bacillaceae</taxon>
        <taxon>Halobacillus</taxon>
    </lineage>
</organism>
<proteinExistence type="predicted"/>
<dbReference type="Gene3D" id="1.20.140.160">
    <property type="match status" value="1"/>
</dbReference>
<dbReference type="EMBL" id="CP095076">
    <property type="protein sequence ID" value="UOR14194.1"/>
    <property type="molecule type" value="Genomic_DNA"/>
</dbReference>
<dbReference type="Proteomes" id="UP000830326">
    <property type="component" value="Plasmid unnamed1"/>
</dbReference>
<evidence type="ECO:0000313" key="3">
    <source>
        <dbReference type="Proteomes" id="UP000830326"/>
    </source>
</evidence>
<geneLocation type="plasmid" evidence="2 3">
    <name>unnamed1</name>
</geneLocation>
<keyword evidence="3" id="KW-1185">Reference proteome</keyword>
<dbReference type="InterPro" id="IPR013249">
    <property type="entry name" value="RNA_pol_sigma70_r4_t2"/>
</dbReference>
<gene>
    <name evidence="2" type="ORF">MUO15_21160</name>
</gene>
<evidence type="ECO:0000259" key="1">
    <source>
        <dbReference type="Pfam" id="PF08281"/>
    </source>
</evidence>
<name>A0ABY4HHU1_9BACI</name>
<evidence type="ECO:0000313" key="2">
    <source>
        <dbReference type="EMBL" id="UOR14194.1"/>
    </source>
</evidence>
<dbReference type="RefSeq" id="WP_245036353.1">
    <property type="nucleotide sequence ID" value="NZ_CP095076.1"/>
</dbReference>
<keyword evidence="2" id="KW-0614">Plasmid</keyword>
<protein>
    <submittedName>
        <fullName evidence="2">Sigma-70 family RNA polymerase sigma factor</fullName>
    </submittedName>
</protein>